<reference evidence="2" key="1">
    <citation type="submission" date="2016-01" db="EMBL/GenBank/DDBJ databases">
        <authorList>
            <person name="Mitreva M."/>
            <person name="Pepin K.H."/>
            <person name="Mihindukulasuriya K.A."/>
            <person name="Fulton R."/>
            <person name="Fronick C."/>
            <person name="O'Laughlin M."/>
            <person name="Miner T."/>
            <person name="Herter B."/>
            <person name="Rosa B.A."/>
            <person name="Cordes M."/>
            <person name="Tomlinson C."/>
            <person name="Wollam A."/>
            <person name="Palsikar V.B."/>
            <person name="Mardis E.R."/>
            <person name="Wilson R.K."/>
        </authorList>
    </citation>
    <scope>NUCLEOTIDE SEQUENCE [LARGE SCALE GENOMIC DNA]</scope>
    <source>
        <strain evidence="2">KA00683</strain>
    </source>
</reference>
<dbReference type="STRING" id="322095.HMPREF3185_00496"/>
<gene>
    <name evidence="1" type="ORF">HMPREF3185_00496</name>
</gene>
<keyword evidence="2" id="KW-1185">Reference proteome</keyword>
<comment type="caution">
    <text evidence="1">The sequence shown here is derived from an EMBL/GenBank/DDBJ whole genome shotgun (WGS) entry which is preliminary data.</text>
</comment>
<proteinExistence type="predicted"/>
<dbReference type="PATRIC" id="fig|322095.3.peg.486"/>
<sequence>MSEVRITSDSPGFLMVSDIAEEQGTFTSVLNAKYPQLDFDFGFCFRVLDTLSGIRSRVRFDKEDRILELDLMMPEEDFLPYKKNKTMQRLIIGRYFFPFFCDKVRGYKRKLPALSPVLEEVIVDMEAFLVEHLWLPDEDGRLRLSVIEDYTYEQTIQQFGPPSLKTFTEADGVKVQDLRWAIDAETTLSAQYKLIDRTWRLERWERL</sequence>
<dbReference type="EMBL" id="LSDK01000036">
    <property type="protein sequence ID" value="KXB77573.1"/>
    <property type="molecule type" value="Genomic_DNA"/>
</dbReference>
<organism evidence="1 2">
    <name type="scientific">Porphyromonas somerae</name>
    <dbReference type="NCBI Taxonomy" id="322095"/>
    <lineage>
        <taxon>Bacteria</taxon>
        <taxon>Pseudomonadati</taxon>
        <taxon>Bacteroidota</taxon>
        <taxon>Bacteroidia</taxon>
        <taxon>Bacteroidales</taxon>
        <taxon>Porphyromonadaceae</taxon>
        <taxon>Porphyromonas</taxon>
    </lineage>
</organism>
<accession>A0A134BC95</accession>
<dbReference type="Proteomes" id="UP000070224">
    <property type="component" value="Unassembled WGS sequence"/>
</dbReference>
<dbReference type="AlphaFoldDB" id="A0A134BC95"/>
<protein>
    <submittedName>
        <fullName evidence="1">Uncharacterized protein</fullName>
    </submittedName>
</protein>
<evidence type="ECO:0000313" key="1">
    <source>
        <dbReference type="EMBL" id="KXB77573.1"/>
    </source>
</evidence>
<name>A0A134BC95_9PORP</name>
<evidence type="ECO:0000313" key="2">
    <source>
        <dbReference type="Proteomes" id="UP000070224"/>
    </source>
</evidence>